<accession>A0A1H0A9H4</accession>
<evidence type="ECO:0000313" key="1">
    <source>
        <dbReference type="EMBL" id="SDN29613.1"/>
    </source>
</evidence>
<keyword evidence="2" id="KW-1185">Reference proteome</keyword>
<name>A0A1H0A9H4_9PSED</name>
<dbReference type="Pfam" id="PF05015">
    <property type="entry name" value="HigB-like_toxin"/>
    <property type="match status" value="1"/>
</dbReference>
<dbReference type="EMBL" id="FNIJ01000002">
    <property type="protein sequence ID" value="SDN29613.1"/>
    <property type="molecule type" value="Genomic_DNA"/>
</dbReference>
<dbReference type="PANTHER" id="PTHR40266:SF2">
    <property type="entry name" value="TOXIN HIGB-1"/>
    <property type="match status" value="1"/>
</dbReference>
<dbReference type="InterPro" id="IPR007711">
    <property type="entry name" value="HigB-1"/>
</dbReference>
<sequence length="98" mass="11482">MIGSFRDAWLEAFFVHDELARQIPADLRDRLFRKLQLLDDATTDADLRVPPSNHFEKLKGNLKGLHSIRVNQQWRLVFEWDGDKGEASGVYLDNHTYR</sequence>
<dbReference type="STRING" id="198616.SAMN05216193_102126"/>
<dbReference type="OrthoDB" id="9801102at2"/>
<dbReference type="AlphaFoldDB" id="A0A1H0A9H4"/>
<dbReference type="PANTHER" id="PTHR40266">
    <property type="entry name" value="TOXIN HIGB-1"/>
    <property type="match status" value="1"/>
</dbReference>
<dbReference type="InterPro" id="IPR035093">
    <property type="entry name" value="RelE/ParE_toxin_dom_sf"/>
</dbReference>
<dbReference type="SUPFAM" id="SSF143011">
    <property type="entry name" value="RelE-like"/>
    <property type="match status" value="1"/>
</dbReference>
<proteinExistence type="predicted"/>
<dbReference type="RefSeq" id="WP_084309897.1">
    <property type="nucleotide sequence ID" value="NZ_FNIJ01000002.1"/>
</dbReference>
<gene>
    <name evidence="1" type="ORF">SAMN05216193_102126</name>
</gene>
<protein>
    <submittedName>
        <fullName evidence="1">Proteic killer suppression protein</fullName>
    </submittedName>
</protein>
<dbReference type="Proteomes" id="UP000242957">
    <property type="component" value="Unassembled WGS sequence"/>
</dbReference>
<organism evidence="1 2">
    <name type="scientific">Pseudomonas jinjuensis</name>
    <dbReference type="NCBI Taxonomy" id="198616"/>
    <lineage>
        <taxon>Bacteria</taxon>
        <taxon>Pseudomonadati</taxon>
        <taxon>Pseudomonadota</taxon>
        <taxon>Gammaproteobacteria</taxon>
        <taxon>Pseudomonadales</taxon>
        <taxon>Pseudomonadaceae</taxon>
        <taxon>Pseudomonas</taxon>
    </lineage>
</organism>
<evidence type="ECO:0000313" key="2">
    <source>
        <dbReference type="Proteomes" id="UP000242957"/>
    </source>
</evidence>
<reference evidence="2" key="1">
    <citation type="submission" date="2016-10" db="EMBL/GenBank/DDBJ databases">
        <authorList>
            <person name="Varghese N."/>
            <person name="Submissions S."/>
        </authorList>
    </citation>
    <scope>NUCLEOTIDE SEQUENCE [LARGE SCALE GENOMIC DNA]</scope>
    <source>
        <strain evidence="2">JCM 21621</strain>
    </source>
</reference>
<dbReference type="Gene3D" id="3.30.2310.20">
    <property type="entry name" value="RelE-like"/>
    <property type="match status" value="1"/>
</dbReference>